<evidence type="ECO:0000256" key="1">
    <source>
        <dbReference type="ARBA" id="ARBA00004651"/>
    </source>
</evidence>
<evidence type="ECO:0000313" key="9">
    <source>
        <dbReference type="EMBL" id="SDS75024.1"/>
    </source>
</evidence>
<dbReference type="Proteomes" id="UP000198688">
    <property type="component" value="Chromosome I"/>
</dbReference>
<proteinExistence type="inferred from homology"/>
<feature type="transmembrane region" description="Helical" evidence="7">
    <location>
        <begin position="12"/>
        <end position="30"/>
    </location>
</feature>
<keyword evidence="3" id="KW-1003">Cell membrane</keyword>
<dbReference type="STRING" id="113562.SAMN04489716_1521"/>
<dbReference type="GO" id="GO:0055085">
    <property type="term" value="P:transmembrane transport"/>
    <property type="evidence" value="ECO:0007669"/>
    <property type="project" value="InterPro"/>
</dbReference>
<feature type="domain" description="ABC transmembrane type-1" evidence="8">
    <location>
        <begin position="95"/>
        <end position="317"/>
    </location>
</feature>
<dbReference type="PANTHER" id="PTHR43163">
    <property type="entry name" value="DIPEPTIDE TRANSPORT SYSTEM PERMEASE PROTEIN DPPB-RELATED"/>
    <property type="match status" value="1"/>
</dbReference>
<feature type="transmembrane region" description="Helical" evidence="7">
    <location>
        <begin position="298"/>
        <end position="324"/>
    </location>
</feature>
<comment type="subcellular location">
    <subcellularLocation>
        <location evidence="1 7">Cell membrane</location>
        <topology evidence="1 7">Multi-pass membrane protein</topology>
    </subcellularLocation>
</comment>
<evidence type="ECO:0000256" key="5">
    <source>
        <dbReference type="ARBA" id="ARBA00022989"/>
    </source>
</evidence>
<evidence type="ECO:0000256" key="6">
    <source>
        <dbReference type="ARBA" id="ARBA00023136"/>
    </source>
</evidence>
<feature type="transmembrane region" description="Helical" evidence="7">
    <location>
        <begin position="101"/>
        <end position="120"/>
    </location>
</feature>
<dbReference type="SUPFAM" id="SSF161098">
    <property type="entry name" value="MetI-like"/>
    <property type="match status" value="1"/>
</dbReference>
<dbReference type="InterPro" id="IPR045621">
    <property type="entry name" value="BPD_transp_1_N"/>
</dbReference>
<keyword evidence="4 7" id="KW-0812">Transmembrane</keyword>
<evidence type="ECO:0000259" key="8">
    <source>
        <dbReference type="PROSITE" id="PS50928"/>
    </source>
</evidence>
<dbReference type="PROSITE" id="PS50928">
    <property type="entry name" value="ABC_TM1"/>
    <property type="match status" value="1"/>
</dbReference>
<dbReference type="Gene3D" id="1.10.3720.10">
    <property type="entry name" value="MetI-like"/>
    <property type="match status" value="1"/>
</dbReference>
<dbReference type="Pfam" id="PF19300">
    <property type="entry name" value="BPD_transp_1_N"/>
    <property type="match status" value="1"/>
</dbReference>
<dbReference type="InterPro" id="IPR035906">
    <property type="entry name" value="MetI-like_sf"/>
</dbReference>
<name>A0A1H1UR40_9ACTN</name>
<dbReference type="AlphaFoldDB" id="A0A1H1UR40"/>
<evidence type="ECO:0000313" key="10">
    <source>
        <dbReference type="Proteomes" id="UP000198688"/>
    </source>
</evidence>
<dbReference type="EMBL" id="LT629758">
    <property type="protein sequence ID" value="SDS75024.1"/>
    <property type="molecule type" value="Genomic_DNA"/>
</dbReference>
<evidence type="ECO:0000256" key="3">
    <source>
        <dbReference type="ARBA" id="ARBA00022475"/>
    </source>
</evidence>
<dbReference type="CDD" id="cd06261">
    <property type="entry name" value="TM_PBP2"/>
    <property type="match status" value="1"/>
</dbReference>
<keyword evidence="6 7" id="KW-0472">Membrane</keyword>
<organism evidence="9 10">
    <name type="scientific">Actinoplanes derwentensis</name>
    <dbReference type="NCBI Taxonomy" id="113562"/>
    <lineage>
        <taxon>Bacteria</taxon>
        <taxon>Bacillati</taxon>
        <taxon>Actinomycetota</taxon>
        <taxon>Actinomycetes</taxon>
        <taxon>Micromonosporales</taxon>
        <taxon>Micromonosporaceae</taxon>
        <taxon>Actinoplanes</taxon>
    </lineage>
</organism>
<gene>
    <name evidence="9" type="ORF">SAMN04489716_1521</name>
</gene>
<evidence type="ECO:0000256" key="7">
    <source>
        <dbReference type="RuleBase" id="RU363032"/>
    </source>
</evidence>
<evidence type="ECO:0000256" key="4">
    <source>
        <dbReference type="ARBA" id="ARBA00022692"/>
    </source>
</evidence>
<protein>
    <submittedName>
        <fullName evidence="9">Peptide/nickel transport system permease protein</fullName>
    </submittedName>
</protein>
<comment type="similarity">
    <text evidence="7">Belongs to the binding-protein-dependent transport system permease family.</text>
</comment>
<feature type="transmembrane region" description="Helical" evidence="7">
    <location>
        <begin position="256"/>
        <end position="278"/>
    </location>
</feature>
<keyword evidence="2 7" id="KW-0813">Transport</keyword>
<dbReference type="RefSeq" id="WP_092542856.1">
    <property type="nucleotide sequence ID" value="NZ_BOMJ01000053.1"/>
</dbReference>
<feature type="transmembrane region" description="Helical" evidence="7">
    <location>
        <begin position="194"/>
        <end position="218"/>
    </location>
</feature>
<dbReference type="Pfam" id="PF00528">
    <property type="entry name" value="BPD_transp_1"/>
    <property type="match status" value="1"/>
</dbReference>
<sequence>MLRFAVRRTVALFFVLLVLVVLVFLISRYGGGDPVRGYLGANASAAAVAQARVDLGLDRPVWAQFADYLGRLVRGDFGISLSSKRPVADDLSSRIPATAELAIWTVFVTVLLGVLLARVSSMRGRFAGVLRFVLFSGASAPSFLLATGGILLFFVHLRILPVAGRTAYGPSEGLSGMYVLDGLLTGNLAYAGDAVLHLLLPAVAAGLGPGLALARVLADGLTSSLRSGYARTARSLGETESKVLWRHSLRNAASPALSLLGVQLGMMLSSLVVVEQIFSWNGLGQYLVRAISGADTNVVATVSLILGACYVVLNALVDLALAAVDPRVRL</sequence>
<dbReference type="PANTHER" id="PTHR43163:SF6">
    <property type="entry name" value="DIPEPTIDE TRANSPORT SYSTEM PERMEASE PROTEIN DPPB-RELATED"/>
    <property type="match status" value="1"/>
</dbReference>
<dbReference type="OrthoDB" id="9809425at2"/>
<dbReference type="InterPro" id="IPR000515">
    <property type="entry name" value="MetI-like"/>
</dbReference>
<keyword evidence="5 7" id="KW-1133">Transmembrane helix</keyword>
<accession>A0A1H1UR40</accession>
<feature type="transmembrane region" description="Helical" evidence="7">
    <location>
        <begin position="132"/>
        <end position="155"/>
    </location>
</feature>
<evidence type="ECO:0000256" key="2">
    <source>
        <dbReference type="ARBA" id="ARBA00022448"/>
    </source>
</evidence>
<keyword evidence="10" id="KW-1185">Reference proteome</keyword>
<reference evidence="9 10" key="1">
    <citation type="submission" date="2016-10" db="EMBL/GenBank/DDBJ databases">
        <authorList>
            <person name="de Groot N.N."/>
        </authorList>
    </citation>
    <scope>NUCLEOTIDE SEQUENCE [LARGE SCALE GENOMIC DNA]</scope>
    <source>
        <strain evidence="9 10">DSM 43941</strain>
    </source>
</reference>
<dbReference type="GO" id="GO:0005886">
    <property type="term" value="C:plasma membrane"/>
    <property type="evidence" value="ECO:0007669"/>
    <property type="project" value="UniProtKB-SubCell"/>
</dbReference>